<name>A0A8S5LSK6_9CAUD</name>
<accession>A0A8S5LSK6</accession>
<reference evidence="1" key="1">
    <citation type="journal article" date="2021" name="Proc. Natl. Acad. Sci. U.S.A.">
        <title>A Catalog of Tens of Thousands of Viruses from Human Metagenomes Reveals Hidden Associations with Chronic Diseases.</title>
        <authorList>
            <person name="Tisza M.J."/>
            <person name="Buck C.B."/>
        </authorList>
    </citation>
    <scope>NUCLEOTIDE SEQUENCE</scope>
    <source>
        <strain evidence="1">CtYBm1</strain>
    </source>
</reference>
<dbReference type="EMBL" id="BK014726">
    <property type="protein sequence ID" value="DAD72848.1"/>
    <property type="molecule type" value="Genomic_DNA"/>
</dbReference>
<protein>
    <submittedName>
        <fullName evidence="1">Uncharacterized protein</fullName>
    </submittedName>
</protein>
<organism evidence="1">
    <name type="scientific">Siphoviridae sp. ctYBm1</name>
    <dbReference type="NCBI Taxonomy" id="2826374"/>
    <lineage>
        <taxon>Viruses</taxon>
        <taxon>Duplodnaviria</taxon>
        <taxon>Heunggongvirae</taxon>
        <taxon>Uroviricota</taxon>
        <taxon>Caudoviricetes</taxon>
    </lineage>
</organism>
<evidence type="ECO:0000313" key="1">
    <source>
        <dbReference type="EMBL" id="DAD72848.1"/>
    </source>
</evidence>
<sequence>MEDYLQETTVVDTMLTTYDNPYNPFSDFDSWKKWDEDNGYFTSELLAAVIGNTDDALDEVEEAQRHAMAINLIIDEGPIEDVWTVCRTDTQTPIRLPTSEDKKSEE</sequence>
<proteinExistence type="predicted"/>